<dbReference type="PROSITE" id="PS50850">
    <property type="entry name" value="MFS"/>
    <property type="match status" value="1"/>
</dbReference>
<keyword evidence="2 5" id="KW-0812">Transmembrane</keyword>
<sequence>MVSATTHPTAIPGTIHLVDVGEQQASAKSRDGIELIPRPSDDPEDPLNWSPARKRFQALMVMVYVFGVGFPSTLQYSVLADITRDTGISTADLVQGTGVMFLLLGFGCLFWQPISMTYGRRGTYLVTTLATVPLMVWTAYSKSSGEWYAHRILLGFFVSPIESLPEVSIPDMFFAHERGAWMSLYVFCLFGSNFFAPLVAGWFAEAFGWRWTMHFGAIFAAVCFFILYFGLEETMYFRKTLEGLEDEEPLPAATELKVISAGNSIMDPDTAAFPPKRTYLQKLAPYRAMPNRPTNKQMFQAMLLPLAFIVQFPTVAWAGFIYGINLSWYNVINGTASPVLSSEPYNWSTGLVGCIYTGPIIGAGIGALWAGLAADRITLWLARRNNGIREPEQRLWPLLLTSLMSCVGLILWGVGAQHEIHWAGLAVGLGILTFSCVAGGSVALSYNVDCFKDISGETTTAIIIIRNTLGFAISYGITPWYTNMGLQSCFIMAGFLSLGCTLTFLVMVWKGKALRKWSAPRYWKYAERSFSHE</sequence>
<proteinExistence type="predicted"/>
<evidence type="ECO:0000313" key="8">
    <source>
        <dbReference type="Proteomes" id="UP001283341"/>
    </source>
</evidence>
<organism evidence="7 8">
    <name type="scientific">Apodospora peruviana</name>
    <dbReference type="NCBI Taxonomy" id="516989"/>
    <lineage>
        <taxon>Eukaryota</taxon>
        <taxon>Fungi</taxon>
        <taxon>Dikarya</taxon>
        <taxon>Ascomycota</taxon>
        <taxon>Pezizomycotina</taxon>
        <taxon>Sordariomycetes</taxon>
        <taxon>Sordariomycetidae</taxon>
        <taxon>Sordariales</taxon>
        <taxon>Lasiosphaeriaceae</taxon>
        <taxon>Apodospora</taxon>
    </lineage>
</organism>
<dbReference type="PANTHER" id="PTHR23502:SF30">
    <property type="entry name" value="TRANSPORTER, PUTATIVE (AFU_ORTHOLOGUE AFUA_8G04702)-RELATED"/>
    <property type="match status" value="1"/>
</dbReference>
<dbReference type="Pfam" id="PF07690">
    <property type="entry name" value="MFS_1"/>
    <property type="match status" value="1"/>
</dbReference>
<evidence type="ECO:0000256" key="3">
    <source>
        <dbReference type="ARBA" id="ARBA00022989"/>
    </source>
</evidence>
<reference evidence="7" key="1">
    <citation type="journal article" date="2023" name="Mol. Phylogenet. Evol.">
        <title>Genome-scale phylogeny and comparative genomics of the fungal order Sordariales.</title>
        <authorList>
            <person name="Hensen N."/>
            <person name="Bonometti L."/>
            <person name="Westerberg I."/>
            <person name="Brannstrom I.O."/>
            <person name="Guillou S."/>
            <person name="Cros-Aarteil S."/>
            <person name="Calhoun S."/>
            <person name="Haridas S."/>
            <person name="Kuo A."/>
            <person name="Mondo S."/>
            <person name="Pangilinan J."/>
            <person name="Riley R."/>
            <person name="LaButti K."/>
            <person name="Andreopoulos B."/>
            <person name="Lipzen A."/>
            <person name="Chen C."/>
            <person name="Yan M."/>
            <person name="Daum C."/>
            <person name="Ng V."/>
            <person name="Clum A."/>
            <person name="Steindorff A."/>
            <person name="Ohm R.A."/>
            <person name="Martin F."/>
            <person name="Silar P."/>
            <person name="Natvig D.O."/>
            <person name="Lalanne C."/>
            <person name="Gautier V."/>
            <person name="Ament-Velasquez S.L."/>
            <person name="Kruys A."/>
            <person name="Hutchinson M.I."/>
            <person name="Powell A.J."/>
            <person name="Barry K."/>
            <person name="Miller A.N."/>
            <person name="Grigoriev I.V."/>
            <person name="Debuchy R."/>
            <person name="Gladieux P."/>
            <person name="Hiltunen Thoren M."/>
            <person name="Johannesson H."/>
        </authorList>
    </citation>
    <scope>NUCLEOTIDE SEQUENCE</scope>
    <source>
        <strain evidence="7">CBS 118394</strain>
    </source>
</reference>
<protein>
    <submittedName>
        <fullName evidence="7">Major facilitator superfamily protein</fullName>
    </submittedName>
</protein>
<dbReference type="Gene3D" id="1.20.1250.20">
    <property type="entry name" value="MFS general substrate transporter like domains"/>
    <property type="match status" value="1"/>
</dbReference>
<dbReference type="Proteomes" id="UP001283341">
    <property type="component" value="Unassembled WGS sequence"/>
</dbReference>
<name>A0AAE0M4K6_9PEZI</name>
<keyword evidence="4 5" id="KW-0472">Membrane</keyword>
<feature type="domain" description="Major facilitator superfamily (MFS) profile" evidence="6">
    <location>
        <begin position="57"/>
        <end position="512"/>
    </location>
</feature>
<feature type="transmembrane region" description="Helical" evidence="5">
    <location>
        <begin position="56"/>
        <end position="73"/>
    </location>
</feature>
<feature type="transmembrane region" description="Helical" evidence="5">
    <location>
        <begin position="345"/>
        <end position="374"/>
    </location>
</feature>
<feature type="transmembrane region" description="Helical" evidence="5">
    <location>
        <begin position="302"/>
        <end position="325"/>
    </location>
</feature>
<feature type="transmembrane region" description="Helical" evidence="5">
    <location>
        <begin position="420"/>
        <end position="446"/>
    </location>
</feature>
<dbReference type="InterPro" id="IPR020846">
    <property type="entry name" value="MFS_dom"/>
</dbReference>
<dbReference type="AlphaFoldDB" id="A0AAE0M4K6"/>
<feature type="transmembrane region" description="Helical" evidence="5">
    <location>
        <begin position="184"/>
        <end position="203"/>
    </location>
</feature>
<dbReference type="GO" id="GO:0005886">
    <property type="term" value="C:plasma membrane"/>
    <property type="evidence" value="ECO:0007669"/>
    <property type="project" value="TreeGrafter"/>
</dbReference>
<dbReference type="PANTHER" id="PTHR23502">
    <property type="entry name" value="MAJOR FACILITATOR SUPERFAMILY"/>
    <property type="match status" value="1"/>
</dbReference>
<evidence type="ECO:0000256" key="2">
    <source>
        <dbReference type="ARBA" id="ARBA00022692"/>
    </source>
</evidence>
<evidence type="ECO:0000313" key="7">
    <source>
        <dbReference type="EMBL" id="KAK3319022.1"/>
    </source>
</evidence>
<gene>
    <name evidence="7" type="ORF">B0H66DRAFT_517500</name>
</gene>
<reference evidence="7" key="2">
    <citation type="submission" date="2023-06" db="EMBL/GenBank/DDBJ databases">
        <authorList>
            <consortium name="Lawrence Berkeley National Laboratory"/>
            <person name="Haridas S."/>
            <person name="Hensen N."/>
            <person name="Bonometti L."/>
            <person name="Westerberg I."/>
            <person name="Brannstrom I.O."/>
            <person name="Guillou S."/>
            <person name="Cros-Aarteil S."/>
            <person name="Calhoun S."/>
            <person name="Kuo A."/>
            <person name="Mondo S."/>
            <person name="Pangilinan J."/>
            <person name="Riley R."/>
            <person name="Labutti K."/>
            <person name="Andreopoulos B."/>
            <person name="Lipzen A."/>
            <person name="Chen C."/>
            <person name="Yanf M."/>
            <person name="Daum C."/>
            <person name="Ng V."/>
            <person name="Clum A."/>
            <person name="Steindorff A."/>
            <person name="Ohm R."/>
            <person name="Martin F."/>
            <person name="Silar P."/>
            <person name="Natvig D."/>
            <person name="Lalanne C."/>
            <person name="Gautier V."/>
            <person name="Ament-Velasquez S.L."/>
            <person name="Kruys A."/>
            <person name="Hutchinson M.I."/>
            <person name="Powell A.J."/>
            <person name="Barry K."/>
            <person name="Miller A.N."/>
            <person name="Grigoriev I.V."/>
            <person name="Debuchy R."/>
            <person name="Gladieux P."/>
            <person name="Thoren M.H."/>
            <person name="Johannesson H."/>
        </authorList>
    </citation>
    <scope>NUCLEOTIDE SEQUENCE</scope>
    <source>
        <strain evidence="7">CBS 118394</strain>
    </source>
</reference>
<dbReference type="InterPro" id="IPR036259">
    <property type="entry name" value="MFS_trans_sf"/>
</dbReference>
<feature type="transmembrane region" description="Helical" evidence="5">
    <location>
        <begin position="395"/>
        <end position="414"/>
    </location>
</feature>
<dbReference type="InterPro" id="IPR011701">
    <property type="entry name" value="MFS"/>
</dbReference>
<accession>A0AAE0M4K6</accession>
<feature type="transmembrane region" description="Helical" evidence="5">
    <location>
        <begin position="490"/>
        <end position="509"/>
    </location>
</feature>
<evidence type="ECO:0000256" key="1">
    <source>
        <dbReference type="ARBA" id="ARBA00004141"/>
    </source>
</evidence>
<keyword evidence="8" id="KW-1185">Reference proteome</keyword>
<evidence type="ECO:0000259" key="6">
    <source>
        <dbReference type="PROSITE" id="PS50850"/>
    </source>
</evidence>
<dbReference type="GO" id="GO:0022857">
    <property type="term" value="F:transmembrane transporter activity"/>
    <property type="evidence" value="ECO:0007669"/>
    <property type="project" value="InterPro"/>
</dbReference>
<comment type="subcellular location">
    <subcellularLocation>
        <location evidence="1">Membrane</location>
        <topology evidence="1">Multi-pass membrane protein</topology>
    </subcellularLocation>
</comment>
<evidence type="ECO:0000256" key="4">
    <source>
        <dbReference type="ARBA" id="ARBA00023136"/>
    </source>
</evidence>
<keyword evidence="3 5" id="KW-1133">Transmembrane helix</keyword>
<comment type="caution">
    <text evidence="7">The sequence shown here is derived from an EMBL/GenBank/DDBJ whole genome shotgun (WGS) entry which is preliminary data.</text>
</comment>
<feature type="transmembrane region" description="Helical" evidence="5">
    <location>
        <begin position="209"/>
        <end position="231"/>
    </location>
</feature>
<dbReference type="SUPFAM" id="SSF103473">
    <property type="entry name" value="MFS general substrate transporter"/>
    <property type="match status" value="1"/>
</dbReference>
<dbReference type="EMBL" id="JAUEDM010000004">
    <property type="protein sequence ID" value="KAK3319022.1"/>
    <property type="molecule type" value="Genomic_DNA"/>
</dbReference>
<evidence type="ECO:0000256" key="5">
    <source>
        <dbReference type="SAM" id="Phobius"/>
    </source>
</evidence>
<feature type="transmembrane region" description="Helical" evidence="5">
    <location>
        <begin position="93"/>
        <end position="111"/>
    </location>
</feature>
<feature type="transmembrane region" description="Helical" evidence="5">
    <location>
        <begin position="458"/>
        <end position="478"/>
    </location>
</feature>